<evidence type="ECO:0000256" key="3">
    <source>
        <dbReference type="ARBA" id="ARBA00022475"/>
    </source>
</evidence>
<comment type="similarity">
    <text evidence="2">Belongs to the peptidase A24 family.</text>
</comment>
<feature type="domain" description="Prepilin peptidase A24 N-terminal" evidence="9">
    <location>
        <begin position="8"/>
        <end position="90"/>
    </location>
</feature>
<feature type="transmembrane region" description="Helical" evidence="7">
    <location>
        <begin position="219"/>
        <end position="236"/>
    </location>
</feature>
<dbReference type="GO" id="GO:0004190">
    <property type="term" value="F:aspartic-type endopeptidase activity"/>
    <property type="evidence" value="ECO:0007669"/>
    <property type="project" value="InterPro"/>
</dbReference>
<evidence type="ECO:0000256" key="6">
    <source>
        <dbReference type="ARBA" id="ARBA00023136"/>
    </source>
</evidence>
<keyword evidence="4 7" id="KW-0812">Transmembrane</keyword>
<accession>A0A4U8UGW1</accession>
<dbReference type="Proteomes" id="UP000029920">
    <property type="component" value="Unassembled WGS sequence"/>
</dbReference>
<comment type="caution">
    <text evidence="10">The sequence shown here is derived from an EMBL/GenBank/DDBJ whole genome shotgun (WGS) entry which is preliminary data.</text>
</comment>
<proteinExistence type="inferred from homology"/>
<sequence>MEFLFVFVFGVILGSFANVLIYRIPKNLNLCLPFSFCPQCKKTLLWRDKIPLFSYLFLNKKCRHCQSKIPFWYFLSECLGGFFAVFSFYHYGIGGIVCFFLCLFFYTLCVIDWYFLEIPNILSFLTFGLGICYGFYADLNAFYSPINPFLNAFVLMGIASFLRLFIGSICNKEVMGEGDIIVFGILGGALGIFYAFVAIFIAAITTLCVMLVTKTYKMPFVPFLFFGFLLLLIVTTF</sequence>
<dbReference type="InterPro" id="IPR010627">
    <property type="entry name" value="Prepilin_pept_A24_N"/>
</dbReference>
<evidence type="ECO:0000313" key="10">
    <source>
        <dbReference type="EMBL" id="TLE15689.1"/>
    </source>
</evidence>
<dbReference type="PANTHER" id="PTHR30487:SF0">
    <property type="entry name" value="PREPILIN LEADER PEPTIDASE_N-METHYLTRANSFERASE-RELATED"/>
    <property type="match status" value="1"/>
</dbReference>
<feature type="transmembrane region" description="Helical" evidence="7">
    <location>
        <begin position="96"/>
        <end position="115"/>
    </location>
</feature>
<feature type="transmembrane region" description="Helical" evidence="7">
    <location>
        <begin position="71"/>
        <end position="89"/>
    </location>
</feature>
<feature type="domain" description="Prepilin type IV endopeptidase peptidase" evidence="8">
    <location>
        <begin position="99"/>
        <end position="210"/>
    </location>
</feature>
<dbReference type="PANTHER" id="PTHR30487">
    <property type="entry name" value="TYPE 4 PREPILIN-LIKE PROTEINS LEADER PEPTIDE-PROCESSING ENZYME"/>
    <property type="match status" value="1"/>
</dbReference>
<dbReference type="RefSeq" id="WP_034554192.1">
    <property type="nucleotide sequence ID" value="NZ_JRPC02000014.1"/>
</dbReference>
<gene>
    <name evidence="10" type="ORF">LS72_006315</name>
</gene>
<keyword evidence="3" id="KW-1003">Cell membrane</keyword>
<name>A0A4U8UGW1_9HELI</name>
<dbReference type="GO" id="GO:0006465">
    <property type="term" value="P:signal peptide processing"/>
    <property type="evidence" value="ECO:0007669"/>
    <property type="project" value="TreeGrafter"/>
</dbReference>
<dbReference type="AlphaFoldDB" id="A0A4U8UGW1"/>
<evidence type="ECO:0000259" key="9">
    <source>
        <dbReference type="Pfam" id="PF06750"/>
    </source>
</evidence>
<keyword evidence="5 7" id="KW-1133">Transmembrane helix</keyword>
<evidence type="ECO:0000256" key="5">
    <source>
        <dbReference type="ARBA" id="ARBA00022989"/>
    </source>
</evidence>
<dbReference type="GO" id="GO:0005886">
    <property type="term" value="C:plasma membrane"/>
    <property type="evidence" value="ECO:0007669"/>
    <property type="project" value="UniProtKB-SubCell"/>
</dbReference>
<protein>
    <submittedName>
        <fullName evidence="10">Prepilin peptidase</fullName>
    </submittedName>
</protein>
<keyword evidence="11" id="KW-1185">Reference proteome</keyword>
<evidence type="ECO:0000259" key="8">
    <source>
        <dbReference type="Pfam" id="PF01478"/>
    </source>
</evidence>
<dbReference type="Pfam" id="PF06750">
    <property type="entry name" value="A24_N_bact"/>
    <property type="match status" value="1"/>
</dbReference>
<evidence type="ECO:0000256" key="2">
    <source>
        <dbReference type="ARBA" id="ARBA00005801"/>
    </source>
</evidence>
<feature type="transmembrane region" description="Helical" evidence="7">
    <location>
        <begin position="121"/>
        <end position="137"/>
    </location>
</feature>
<reference evidence="10 11" key="1">
    <citation type="journal article" date="2014" name="Genome Announc.">
        <title>Draft genome sequences of eight enterohepatic helicobacter species isolated from both laboratory and wild rodents.</title>
        <authorList>
            <person name="Sheh A."/>
            <person name="Shen Z."/>
            <person name="Fox J.G."/>
        </authorList>
    </citation>
    <scope>NUCLEOTIDE SEQUENCE [LARGE SCALE GENOMIC DNA]</scope>
    <source>
        <strain evidence="10 11">MIT-03-7007</strain>
    </source>
</reference>
<dbReference type="InterPro" id="IPR050882">
    <property type="entry name" value="Prepilin_peptidase/N-MTase"/>
</dbReference>
<comment type="subcellular location">
    <subcellularLocation>
        <location evidence="1">Cell membrane</location>
        <topology evidence="1">Multi-pass membrane protein</topology>
    </subcellularLocation>
</comment>
<evidence type="ECO:0000256" key="1">
    <source>
        <dbReference type="ARBA" id="ARBA00004651"/>
    </source>
</evidence>
<evidence type="ECO:0000313" key="11">
    <source>
        <dbReference type="Proteomes" id="UP000029920"/>
    </source>
</evidence>
<dbReference type="EMBL" id="JRPC02000014">
    <property type="protein sequence ID" value="TLE15689.1"/>
    <property type="molecule type" value="Genomic_DNA"/>
</dbReference>
<evidence type="ECO:0000256" key="7">
    <source>
        <dbReference type="SAM" id="Phobius"/>
    </source>
</evidence>
<feature type="transmembrane region" description="Helical" evidence="7">
    <location>
        <begin position="181"/>
        <end position="212"/>
    </location>
</feature>
<dbReference type="Pfam" id="PF01478">
    <property type="entry name" value="Peptidase_A24"/>
    <property type="match status" value="1"/>
</dbReference>
<dbReference type="InterPro" id="IPR000045">
    <property type="entry name" value="Prepilin_IV_endopep_pep"/>
</dbReference>
<keyword evidence="6 7" id="KW-0472">Membrane</keyword>
<feature type="transmembrane region" description="Helical" evidence="7">
    <location>
        <begin position="149"/>
        <end position="169"/>
    </location>
</feature>
<organism evidence="10 11">
    <name type="scientific">Helicobacter apodemus</name>
    <dbReference type="NCBI Taxonomy" id="135569"/>
    <lineage>
        <taxon>Bacteria</taxon>
        <taxon>Pseudomonadati</taxon>
        <taxon>Campylobacterota</taxon>
        <taxon>Epsilonproteobacteria</taxon>
        <taxon>Campylobacterales</taxon>
        <taxon>Helicobacteraceae</taxon>
        <taxon>Helicobacter</taxon>
    </lineage>
</organism>
<evidence type="ECO:0000256" key="4">
    <source>
        <dbReference type="ARBA" id="ARBA00022692"/>
    </source>
</evidence>